<dbReference type="Pfam" id="PF26185">
    <property type="entry name" value="Zuotin_N"/>
    <property type="match status" value="1"/>
</dbReference>
<dbReference type="GO" id="GO:0006450">
    <property type="term" value="P:regulation of translational fidelity"/>
    <property type="evidence" value="ECO:0007669"/>
    <property type="project" value="InterPro"/>
</dbReference>
<dbReference type="Gene3D" id="1.10.8.840">
    <property type="entry name" value="Ribosome-associated complex head domain"/>
    <property type="match status" value="1"/>
</dbReference>
<dbReference type="SMART" id="SM00271">
    <property type="entry name" value="DnaJ"/>
    <property type="match status" value="1"/>
</dbReference>
<dbReference type="InterPro" id="IPR044634">
    <property type="entry name" value="Zuotin/DnaJC2"/>
</dbReference>
<feature type="region of interest" description="Disordered" evidence="4">
    <location>
        <begin position="301"/>
        <end position="367"/>
    </location>
</feature>
<dbReference type="Gene3D" id="1.10.287.110">
    <property type="entry name" value="DnaJ domain"/>
    <property type="match status" value="1"/>
</dbReference>
<dbReference type="InterPro" id="IPR018253">
    <property type="entry name" value="DnaJ_domain_CS"/>
</dbReference>
<evidence type="ECO:0000256" key="3">
    <source>
        <dbReference type="ARBA" id="ARBA00023186"/>
    </source>
</evidence>
<dbReference type="GO" id="GO:0005829">
    <property type="term" value="C:cytosol"/>
    <property type="evidence" value="ECO:0007669"/>
    <property type="project" value="TreeGrafter"/>
</dbReference>
<dbReference type="Proteomes" id="UP000269793">
    <property type="component" value="Chromosome V"/>
</dbReference>
<keyword evidence="2" id="KW-0963">Cytoplasm</keyword>
<dbReference type="GO" id="GO:0043022">
    <property type="term" value="F:ribosome binding"/>
    <property type="evidence" value="ECO:0007669"/>
    <property type="project" value="InterPro"/>
</dbReference>
<dbReference type="AlphaFoldDB" id="A0A3G2S942"/>
<dbReference type="InterPro" id="IPR001623">
    <property type="entry name" value="DnaJ_domain"/>
</dbReference>
<dbReference type="GO" id="GO:0051083">
    <property type="term" value="P:'de novo' cotranslational protein folding"/>
    <property type="evidence" value="ECO:0007669"/>
    <property type="project" value="InterPro"/>
</dbReference>
<dbReference type="VEuPathDB" id="FungiDB:DNF11_2809"/>
<evidence type="ECO:0000313" key="6">
    <source>
        <dbReference type="EMBL" id="AYO43759.1"/>
    </source>
</evidence>
<dbReference type="Pfam" id="PF21884">
    <property type="entry name" value="ZUO1-like_ZHD"/>
    <property type="match status" value="1"/>
</dbReference>
<evidence type="ECO:0000313" key="7">
    <source>
        <dbReference type="Proteomes" id="UP000269793"/>
    </source>
</evidence>
<comment type="subcellular location">
    <subcellularLocation>
        <location evidence="1">Cytoplasm</location>
    </subcellularLocation>
</comment>
<feature type="compositionally biased region" description="Basic and acidic residues" evidence="4">
    <location>
        <begin position="252"/>
        <end position="277"/>
    </location>
</feature>
<sequence length="448" mass="50447">MAAVIDLPFALPAAPKNYAPAQASSSSVSLTSVEVSPVGDAFLSYMRRRLRQSTFEEDDALVKQRLDEHVAANTQVDELDNDIGEEPESQELLDSDPMQWKSLDHYAVLGLSSRRYKATDYEIKIAHRKKVLKHHPDKKVSATGVSDDAFFKCVAKSFEILSNPEKRRQFDSVDEGVDDDNVPTGKESPERFYELWAPVFEREARFSKQTPVPSLGTKDSTKEEVDDFYNFFYNFDSWRSFEYLDSEVNEGSDNRDEKRYTEKKNRNERARRKKEDNARLRNLVDKALSLDPRIKAFRAAERAAREAKKNKGRPGVPGAKGAAEVAAEEQRKKEEAEKAAKEQAEKEQAEKVERDAAKKVREAAKKNLKKEKKTIRNIITGANYFQPEGTTPSASVLDKQLTALDALCASLEPEQVLSLREACEKSTAEAKAALHKACEEKSLGDAFA</sequence>
<keyword evidence="3" id="KW-0143">Chaperone</keyword>
<dbReference type="PANTHER" id="PTHR43999:SF1">
    <property type="entry name" value="DNAJ HOMOLOG SUBFAMILY C MEMBER 2"/>
    <property type="match status" value="1"/>
</dbReference>
<dbReference type="PANTHER" id="PTHR43999">
    <property type="entry name" value="DNAJ HOMOLOG SUBFAMILY C MEMBER 2"/>
    <property type="match status" value="1"/>
</dbReference>
<protein>
    <submittedName>
        <fullName evidence="6">Zuotin</fullName>
    </submittedName>
</protein>
<dbReference type="Pfam" id="PF00226">
    <property type="entry name" value="DnaJ"/>
    <property type="match status" value="1"/>
</dbReference>
<evidence type="ECO:0000256" key="1">
    <source>
        <dbReference type="ARBA" id="ARBA00004496"/>
    </source>
</evidence>
<keyword evidence="7" id="KW-1185">Reference proteome</keyword>
<dbReference type="PROSITE" id="PS50076">
    <property type="entry name" value="DNAJ_2"/>
    <property type="match status" value="1"/>
</dbReference>
<feature type="compositionally biased region" description="Low complexity" evidence="4">
    <location>
        <begin position="314"/>
        <end position="325"/>
    </location>
</feature>
<reference evidence="6 7" key="1">
    <citation type="submission" date="2018-10" db="EMBL/GenBank/DDBJ databases">
        <title>Complete genome sequence of Malassezia restricta CBS 7877.</title>
        <authorList>
            <person name="Morand S.C."/>
            <person name="Bertignac M."/>
            <person name="Iltis A."/>
            <person name="Kolder I."/>
            <person name="Pirovano W."/>
            <person name="Jourdain R."/>
            <person name="Clavaud C."/>
        </authorList>
    </citation>
    <scope>NUCLEOTIDE SEQUENCE [LARGE SCALE GENOMIC DNA]</scope>
    <source>
        <strain evidence="6 7">CBS 7877</strain>
    </source>
</reference>
<proteinExistence type="predicted"/>
<dbReference type="GO" id="GO:0030544">
    <property type="term" value="F:Hsp70 protein binding"/>
    <property type="evidence" value="ECO:0007669"/>
    <property type="project" value="InterPro"/>
</dbReference>
<organism evidence="6 7">
    <name type="scientific">Malassezia restricta (strain ATCC 96810 / NBRC 103918 / CBS 7877)</name>
    <name type="common">Seborrheic dermatitis infection agent</name>
    <dbReference type="NCBI Taxonomy" id="425264"/>
    <lineage>
        <taxon>Eukaryota</taxon>
        <taxon>Fungi</taxon>
        <taxon>Dikarya</taxon>
        <taxon>Basidiomycota</taxon>
        <taxon>Ustilaginomycotina</taxon>
        <taxon>Malasseziomycetes</taxon>
        <taxon>Malasseziales</taxon>
        <taxon>Malasseziaceae</taxon>
        <taxon>Malassezia</taxon>
    </lineage>
</organism>
<dbReference type="OrthoDB" id="1690618at2759"/>
<dbReference type="InterPro" id="IPR032003">
    <property type="entry name" value="RAC_head"/>
</dbReference>
<dbReference type="EMBL" id="CP033152">
    <property type="protein sequence ID" value="AYO43759.1"/>
    <property type="molecule type" value="Genomic_DNA"/>
</dbReference>
<dbReference type="PROSITE" id="PS00636">
    <property type="entry name" value="DNAJ_1"/>
    <property type="match status" value="1"/>
</dbReference>
<name>A0A3G2S942_MALR7</name>
<feature type="region of interest" description="Disordered" evidence="4">
    <location>
        <begin position="249"/>
        <end position="277"/>
    </location>
</feature>
<evidence type="ECO:0000259" key="5">
    <source>
        <dbReference type="PROSITE" id="PS50076"/>
    </source>
</evidence>
<dbReference type="Pfam" id="PF16717">
    <property type="entry name" value="RAC_head"/>
    <property type="match status" value="1"/>
</dbReference>
<feature type="domain" description="J" evidence="5">
    <location>
        <begin position="104"/>
        <end position="174"/>
    </location>
</feature>
<dbReference type="InterPro" id="IPR042569">
    <property type="entry name" value="RAC_head_sf"/>
</dbReference>
<evidence type="ECO:0000256" key="2">
    <source>
        <dbReference type="ARBA" id="ARBA00022490"/>
    </source>
</evidence>
<accession>A0A3G2S942</accession>
<dbReference type="SUPFAM" id="SSF46565">
    <property type="entry name" value="Chaperone J-domain"/>
    <property type="match status" value="1"/>
</dbReference>
<feature type="compositionally biased region" description="Basic and acidic residues" evidence="4">
    <location>
        <begin position="328"/>
        <end position="365"/>
    </location>
</feature>
<dbReference type="InterPro" id="IPR036869">
    <property type="entry name" value="J_dom_sf"/>
</dbReference>
<dbReference type="InterPro" id="IPR054076">
    <property type="entry name" value="ZUO1-like_ZHD"/>
</dbReference>
<evidence type="ECO:0000256" key="4">
    <source>
        <dbReference type="SAM" id="MobiDB-lite"/>
    </source>
</evidence>
<dbReference type="CDD" id="cd06257">
    <property type="entry name" value="DnaJ"/>
    <property type="match status" value="1"/>
</dbReference>
<dbReference type="InterPro" id="IPR058871">
    <property type="entry name" value="Zuotin_N"/>
</dbReference>
<dbReference type="STRING" id="425264.A0A3G2S942"/>
<gene>
    <name evidence="6" type="primary">zuo1</name>
    <name evidence="6" type="ORF">DNF11_2809</name>
</gene>